<keyword evidence="2" id="KW-1185">Reference proteome</keyword>
<reference evidence="1 2" key="1">
    <citation type="submission" date="2017-05" db="EMBL/GenBank/DDBJ databases">
        <authorList>
            <person name="Varghese N."/>
            <person name="Submissions S."/>
        </authorList>
    </citation>
    <scope>NUCLEOTIDE SEQUENCE [LARGE SCALE GENOMIC DNA]</scope>
    <source>
        <strain evidence="1 2">CGMCC 1.7287</strain>
    </source>
</reference>
<dbReference type="Pfam" id="PF10741">
    <property type="entry name" value="T2SSM_b"/>
    <property type="match status" value="1"/>
</dbReference>
<accession>A0ABY1S4F2</accession>
<name>A0ABY1S4F2_9GAMM</name>
<gene>
    <name evidence="1" type="ORF">SAMN04487964_12710</name>
</gene>
<organism evidence="1 2">
    <name type="scientific">Marinobacterium sediminicola</name>
    <dbReference type="NCBI Taxonomy" id="518898"/>
    <lineage>
        <taxon>Bacteria</taxon>
        <taxon>Pseudomonadati</taxon>
        <taxon>Pseudomonadota</taxon>
        <taxon>Gammaproteobacteria</taxon>
        <taxon>Oceanospirillales</taxon>
        <taxon>Oceanospirillaceae</taxon>
        <taxon>Marinobacterium</taxon>
    </lineage>
</organism>
<evidence type="ECO:0000313" key="1">
    <source>
        <dbReference type="EMBL" id="SMR78511.1"/>
    </source>
</evidence>
<comment type="caution">
    <text evidence="1">The sequence shown here is derived from an EMBL/GenBank/DDBJ whole genome shotgun (WGS) entry which is preliminary data.</text>
</comment>
<evidence type="ECO:0000313" key="2">
    <source>
        <dbReference type="Proteomes" id="UP001159257"/>
    </source>
</evidence>
<dbReference type="NCBIfam" id="NF040576">
    <property type="entry name" value="T2SS_GspM_XpsM"/>
    <property type="match status" value="1"/>
</dbReference>
<dbReference type="RefSeq" id="WP_239040028.1">
    <property type="nucleotide sequence ID" value="NZ_BAAAEY010000008.1"/>
</dbReference>
<dbReference type="EMBL" id="FXWV01000027">
    <property type="protein sequence ID" value="SMR78511.1"/>
    <property type="molecule type" value="Genomic_DNA"/>
</dbReference>
<sequence length="197" mass="21787">MNASSSTRSRWLALGLLLLVVLLLVRVLLVPLWQHWFTTADAIDALETRIDVYERLISALPQEQEHLRVLKANTPVAEWLLEESTPALAAARLQQLLHSQASRNGVQVISTQIVNVDDSGVLQPVAIQAHLRADLSELVSLLYQLEAGQPLLFFDSLALLANPRAQNRTRQSRSGANVNQLDVRLNLTGYTAGEAEL</sequence>
<protein>
    <submittedName>
        <fullName evidence="1">Type II secretion system (T2SS), protein M subtype b</fullName>
    </submittedName>
</protein>
<dbReference type="Proteomes" id="UP001159257">
    <property type="component" value="Unassembled WGS sequence"/>
</dbReference>
<dbReference type="InterPro" id="IPR034756">
    <property type="entry name" value="T2SSM_b"/>
</dbReference>
<proteinExistence type="predicted"/>